<sequence>MASAAMVPPTAYYRINLGSSCVTVDDNNSSHNSIRDDLSSKGEDIASEIRAKSPGHRSWFDDATANSLERHSNSKRRMGRSSPRSVSSGPHTLPRSAKLSNHSLDGSVCDKPWSGYSTPNAESTISSCDNINLALNNSLRQEPRYEKHNGIDRSMSPYGNRTGSVDSPRRTSPVQRHTTDGGHELRNRSYSPSLLAAVKENDASGSTLENIEVHPDKCPVVEDENDVKLTRDLLNAMRELKDIAEVSRVIDEVDDEEWLLMFIGELDSHLRDLVRMDIARQNRHEQCEECDPQEELELQRIERNEKATMLSVALDLIRYLKDRSTYALHRRSSRNPDKEGDNGEGSYGTLGRLKVLAAEKPSDPACMNKWQRRLSNLAGTLDKYLQRLESVTVFQINIESHAPPKTNENVPTDNHFYGTDSPDSGKKQDPFKSTAEQNGLKANQPKAKTRKLGKVTTSTPKSRHDSRPITPNHVEQMRAMFDGGSPVENKPKALSRKKSSSGDSGYEEKLLSHRTTSSGSENDMFEAKKCVYAPIQVKSNKRIATNLTGDREKPNRTKPSTEKLTNQERNVHPRQTTANEKPKAKGRKSDPIFQDTGKTDQKNKVEERGRKATRSEDQDAGVHHMSGYCRLPTRNRHNRGGSLDRQTWKNEWKGNWSGKARDDSTLVSKDLTLNDGTRHVSGYCRLPDYSRSLSGPETTANTRKVEKDGRQISEFRMTIGIDQPTSAHKDPSPIERKEEHVILTVLEQDLPTNAPCRNHTRGTSAYGNMFTRNDSKDSSKPKKVTSSVQCSILSNDNVEKADREITKLKKRSDLLQRGLTEAREERDEKDRRIAVLESRVQRLKKNMEQGRTEQGSVQEELLHLRKLLNQERRDAQLQIAEMENKLKSIESKLAREKEKIVDLNNKIEQLQTDNVSLRKKCDDLTKDKNDLEQQLHEATMTLLREKRNSRRLQLENQRLEEELSRANASLSEEKENKSRMAEQVHDLIISSEAIVEEVAIKNGSETYEVDPEEMEQLQDENYRLTQENGELRENLEKEQDLSAATSDCFRQQVEFLSNEVSMQKEASRAQKEQYESEIERLLKSKDVKIRSTSTDEMEYTTLTSQIEYEQTITRTLYIENERLRKERDELLDKLVQIQTDGKEEPETAEFGCQYDDTSYTRMRAFDFYAQEAHRDAKKLVDRGRQLQEEGLKHSMRTQRLQVELRRKHVM</sequence>
<protein>
    <submittedName>
        <fullName evidence="3">Coiled-coil domain-containing protein 102A-like</fullName>
    </submittedName>
</protein>
<feature type="region of interest" description="Disordered" evidence="2">
    <location>
        <begin position="402"/>
        <end position="522"/>
    </location>
</feature>
<feature type="coiled-coil region" evidence="1">
    <location>
        <begin position="1113"/>
        <end position="1140"/>
    </location>
</feature>
<feature type="region of interest" description="Disordered" evidence="2">
    <location>
        <begin position="49"/>
        <end position="104"/>
    </location>
</feature>
<feature type="region of interest" description="Disordered" evidence="2">
    <location>
        <begin position="752"/>
        <end position="786"/>
    </location>
</feature>
<feature type="compositionally biased region" description="Low complexity" evidence="2">
    <location>
        <begin position="80"/>
        <end position="90"/>
    </location>
</feature>
<name>A0A6F9D7P8_9ASCI</name>
<evidence type="ECO:0000313" key="3">
    <source>
        <dbReference type="EMBL" id="CAB3228131.1"/>
    </source>
</evidence>
<feature type="compositionally biased region" description="Polar residues" evidence="2">
    <location>
        <begin position="157"/>
        <end position="176"/>
    </location>
</feature>
<organism evidence="3">
    <name type="scientific">Phallusia mammillata</name>
    <dbReference type="NCBI Taxonomy" id="59560"/>
    <lineage>
        <taxon>Eukaryota</taxon>
        <taxon>Metazoa</taxon>
        <taxon>Chordata</taxon>
        <taxon>Tunicata</taxon>
        <taxon>Ascidiacea</taxon>
        <taxon>Phlebobranchia</taxon>
        <taxon>Ascidiidae</taxon>
        <taxon>Phallusia</taxon>
    </lineage>
</organism>
<feature type="region of interest" description="Disordered" evidence="2">
    <location>
        <begin position="149"/>
        <end position="189"/>
    </location>
</feature>
<accession>A0A6F9D7P8</accession>
<feature type="coiled-coil region" evidence="1">
    <location>
        <begin position="1014"/>
        <end position="1084"/>
    </location>
</feature>
<feature type="compositionally biased region" description="Polar residues" evidence="2">
    <location>
        <begin position="761"/>
        <end position="772"/>
    </location>
</feature>
<feature type="region of interest" description="Disordered" evidence="2">
    <location>
        <begin position="329"/>
        <end position="348"/>
    </location>
</feature>
<evidence type="ECO:0000256" key="2">
    <source>
        <dbReference type="SAM" id="MobiDB-lite"/>
    </source>
</evidence>
<dbReference type="SUPFAM" id="SSF90257">
    <property type="entry name" value="Myosin rod fragments"/>
    <property type="match status" value="1"/>
</dbReference>
<feature type="compositionally biased region" description="Basic and acidic residues" evidence="2">
    <location>
        <begin position="597"/>
        <end position="622"/>
    </location>
</feature>
<reference evidence="3" key="1">
    <citation type="submission" date="2020-04" db="EMBL/GenBank/DDBJ databases">
        <authorList>
            <person name="Neveu A P."/>
        </authorList>
    </citation>
    <scope>NUCLEOTIDE SEQUENCE</scope>
    <source>
        <tissue evidence="3">Whole embryo</tissue>
    </source>
</reference>
<keyword evidence="1" id="KW-0175">Coiled coil</keyword>
<evidence type="ECO:0000256" key="1">
    <source>
        <dbReference type="SAM" id="Coils"/>
    </source>
</evidence>
<proteinExistence type="evidence at transcript level"/>
<feature type="coiled-coil region" evidence="1">
    <location>
        <begin position="798"/>
        <end position="983"/>
    </location>
</feature>
<feature type="region of interest" description="Disordered" evidence="2">
    <location>
        <begin position="542"/>
        <end position="645"/>
    </location>
</feature>
<dbReference type="AlphaFoldDB" id="A0A6F9D7P8"/>
<feature type="compositionally biased region" description="Basic and acidic residues" evidence="2">
    <location>
        <begin position="580"/>
        <end position="590"/>
    </location>
</feature>
<feature type="compositionally biased region" description="Basic and acidic residues" evidence="2">
    <location>
        <begin position="177"/>
        <end position="187"/>
    </location>
</feature>
<dbReference type="EMBL" id="LR783622">
    <property type="protein sequence ID" value="CAB3228131.1"/>
    <property type="molecule type" value="mRNA"/>
</dbReference>
<gene>
    <name evidence="3" type="primary">Ccdc102a-002</name>
</gene>
<feature type="compositionally biased region" description="Basic and acidic residues" evidence="2">
    <location>
        <begin position="549"/>
        <end position="571"/>
    </location>
</feature>
<dbReference type="Gene3D" id="1.20.5.340">
    <property type="match status" value="1"/>
</dbReference>